<accession>A0ABR3FBJ3</accession>
<sequence length="365" mass="41687">MPTSFFDSTISPTLFNPSFVAARNVINNNYGCELHQSDSSSALQVSGSTSDGPSCSLRKPQRPRMVDVGDIILRKQVSSTVLNVTTNPAQNPTKARVLKITNPFRSRVIRQQQGKAARVRRTVHIAEIMQFRDRLFTIVQFESEDPNEAEELGLAITGFWHDWMFNLQSGTFQFDLMSNRQIDREEARRTPLYHTPWFLPQHTGINPPLEPISILRHLQKYLPEYLLSISSLGETRRIDNFAEFTTLHPYLALGSVINVKRPGIRRCFPPPIYGTRAGWFCANMGTSVRYDRYQFYDSGRYRVDLILDENIGSFEVDLHFHARLLNSSQLRIAFLAQSAVLADDGSDWNDIGEILLLVNRLRFCS</sequence>
<evidence type="ECO:0000313" key="2">
    <source>
        <dbReference type="Proteomes" id="UP001465976"/>
    </source>
</evidence>
<gene>
    <name evidence="1" type="ORF">V5O48_009287</name>
</gene>
<evidence type="ECO:0000313" key="1">
    <source>
        <dbReference type="EMBL" id="KAL0572677.1"/>
    </source>
</evidence>
<dbReference type="EMBL" id="JBAHYK010000598">
    <property type="protein sequence ID" value="KAL0572677.1"/>
    <property type="molecule type" value="Genomic_DNA"/>
</dbReference>
<keyword evidence="2" id="KW-1185">Reference proteome</keyword>
<name>A0ABR3FBJ3_9AGAR</name>
<organism evidence="1 2">
    <name type="scientific">Marasmius crinis-equi</name>
    <dbReference type="NCBI Taxonomy" id="585013"/>
    <lineage>
        <taxon>Eukaryota</taxon>
        <taxon>Fungi</taxon>
        <taxon>Dikarya</taxon>
        <taxon>Basidiomycota</taxon>
        <taxon>Agaricomycotina</taxon>
        <taxon>Agaricomycetes</taxon>
        <taxon>Agaricomycetidae</taxon>
        <taxon>Agaricales</taxon>
        <taxon>Marasmiineae</taxon>
        <taxon>Marasmiaceae</taxon>
        <taxon>Marasmius</taxon>
    </lineage>
</organism>
<dbReference type="Proteomes" id="UP001465976">
    <property type="component" value="Unassembled WGS sequence"/>
</dbReference>
<reference evidence="1 2" key="1">
    <citation type="submission" date="2024-02" db="EMBL/GenBank/DDBJ databases">
        <title>A draft genome for the cacao thread blight pathogen Marasmius crinis-equi.</title>
        <authorList>
            <person name="Cohen S.P."/>
            <person name="Baruah I.K."/>
            <person name="Amoako-Attah I."/>
            <person name="Bukari Y."/>
            <person name="Meinhardt L.W."/>
            <person name="Bailey B.A."/>
        </authorList>
    </citation>
    <scope>NUCLEOTIDE SEQUENCE [LARGE SCALE GENOMIC DNA]</scope>
    <source>
        <strain evidence="1 2">GH-76</strain>
    </source>
</reference>
<comment type="caution">
    <text evidence="1">The sequence shown here is derived from an EMBL/GenBank/DDBJ whole genome shotgun (WGS) entry which is preliminary data.</text>
</comment>
<protein>
    <submittedName>
        <fullName evidence="1">Uncharacterized protein</fullName>
    </submittedName>
</protein>
<proteinExistence type="predicted"/>